<name>A0A545VAT3_9HYPO</name>
<dbReference type="AlphaFoldDB" id="A0A545VAT3"/>
<dbReference type="CDD" id="cd00488">
    <property type="entry name" value="PCD_DCoH"/>
    <property type="match status" value="1"/>
</dbReference>
<comment type="catalytic activity">
    <reaction evidence="1">
        <text>(4aS,6R)-4a-hydroxy-L-erythro-5,6,7,8-tetrahydrobiopterin = (6R)-L-erythro-6,7-dihydrobiopterin + H2O</text>
        <dbReference type="Rhea" id="RHEA:11920"/>
        <dbReference type="ChEBI" id="CHEBI:15377"/>
        <dbReference type="ChEBI" id="CHEBI:15642"/>
        <dbReference type="ChEBI" id="CHEBI:43120"/>
        <dbReference type="EC" id="4.2.1.96"/>
    </reaction>
</comment>
<evidence type="ECO:0000256" key="5">
    <source>
        <dbReference type="ARBA" id="ARBA00030497"/>
    </source>
</evidence>
<evidence type="ECO:0000256" key="3">
    <source>
        <dbReference type="ARBA" id="ARBA00013252"/>
    </source>
</evidence>
<comment type="caution">
    <text evidence="6">The sequence shown here is derived from an EMBL/GenBank/DDBJ whole genome shotgun (WGS) entry which is preliminary data.</text>
</comment>
<reference evidence="6 7" key="1">
    <citation type="journal article" date="2019" name="Appl. Microbiol. Biotechnol.">
        <title>Genome sequence of Isaria javanica and comparative genome analysis insights into family S53 peptidase evolution in fungal entomopathogens.</title>
        <authorList>
            <person name="Lin R."/>
            <person name="Zhang X."/>
            <person name="Xin B."/>
            <person name="Zou M."/>
            <person name="Gao Y."/>
            <person name="Qin F."/>
            <person name="Hu Q."/>
            <person name="Xie B."/>
            <person name="Cheng X."/>
        </authorList>
    </citation>
    <scope>NUCLEOTIDE SEQUENCE [LARGE SCALE GENOMIC DNA]</scope>
    <source>
        <strain evidence="6 7">IJ1G</strain>
    </source>
</reference>
<organism evidence="6 7">
    <name type="scientific">Cordyceps javanica</name>
    <dbReference type="NCBI Taxonomy" id="43265"/>
    <lineage>
        <taxon>Eukaryota</taxon>
        <taxon>Fungi</taxon>
        <taxon>Dikarya</taxon>
        <taxon>Ascomycota</taxon>
        <taxon>Pezizomycotina</taxon>
        <taxon>Sordariomycetes</taxon>
        <taxon>Hypocreomycetidae</taxon>
        <taxon>Hypocreales</taxon>
        <taxon>Cordycipitaceae</taxon>
        <taxon>Cordyceps</taxon>
    </lineage>
</organism>
<dbReference type="STRING" id="43265.A0A545VAT3"/>
<dbReference type="PANTHER" id="PTHR12599">
    <property type="entry name" value="PTERIN-4-ALPHA-CARBINOLAMINE DEHYDRATASE"/>
    <property type="match status" value="1"/>
</dbReference>
<dbReference type="Gene3D" id="3.30.1360.20">
    <property type="entry name" value="Transcriptional coactivator/pterin dehydratase"/>
    <property type="match status" value="1"/>
</dbReference>
<evidence type="ECO:0000313" key="6">
    <source>
        <dbReference type="EMBL" id="TQV98842.1"/>
    </source>
</evidence>
<dbReference type="Proteomes" id="UP000315783">
    <property type="component" value="Unassembled WGS sequence"/>
</dbReference>
<proteinExistence type="inferred from homology"/>
<keyword evidence="7" id="KW-1185">Reference proteome</keyword>
<accession>A0A545VAT3</accession>
<dbReference type="OrthoDB" id="277398at2759"/>
<dbReference type="SUPFAM" id="SSF55248">
    <property type="entry name" value="PCD-like"/>
    <property type="match status" value="1"/>
</dbReference>
<protein>
    <recommendedName>
        <fullName evidence="3">4a-hydroxytetrahydrobiopterin dehydratase</fullName>
        <ecNumber evidence="3">4.2.1.96</ecNumber>
    </recommendedName>
    <alternativeName>
        <fullName evidence="5">4-alpha-hydroxy-tetrahydropterin dehydratase</fullName>
    </alternativeName>
</protein>
<dbReference type="GO" id="GO:0006729">
    <property type="term" value="P:tetrahydrobiopterin biosynthetic process"/>
    <property type="evidence" value="ECO:0007669"/>
    <property type="project" value="InterPro"/>
</dbReference>
<dbReference type="GO" id="GO:0008124">
    <property type="term" value="F:4-alpha-hydroxytetrahydrobiopterin dehydratase activity"/>
    <property type="evidence" value="ECO:0007669"/>
    <property type="project" value="UniProtKB-EC"/>
</dbReference>
<gene>
    <name evidence="6" type="ORF">IF1G_02922</name>
</gene>
<dbReference type="PANTHER" id="PTHR12599:SF0">
    <property type="entry name" value="PTERIN-4-ALPHA-CARBINOLAMINE DEHYDRATASE"/>
    <property type="match status" value="1"/>
</dbReference>
<evidence type="ECO:0000313" key="7">
    <source>
        <dbReference type="Proteomes" id="UP000315783"/>
    </source>
</evidence>
<dbReference type="InterPro" id="IPR036428">
    <property type="entry name" value="PCD_sf"/>
</dbReference>
<dbReference type="EMBL" id="SPUK01000003">
    <property type="protein sequence ID" value="TQV98842.1"/>
    <property type="molecule type" value="Genomic_DNA"/>
</dbReference>
<evidence type="ECO:0000256" key="2">
    <source>
        <dbReference type="ARBA" id="ARBA00006472"/>
    </source>
</evidence>
<dbReference type="Pfam" id="PF01329">
    <property type="entry name" value="Pterin_4a"/>
    <property type="match status" value="1"/>
</dbReference>
<dbReference type="InterPro" id="IPR001533">
    <property type="entry name" value="Pterin_deHydtase"/>
</dbReference>
<comment type="similarity">
    <text evidence="2">Belongs to the pterin-4-alpha-carbinolamine dehydratase family.</text>
</comment>
<sequence length="205" mass="21880">MLRTGSRNHSILRTAAAAAAARAVTPTRTVITTTTRRPTAAASMPSEVASASPFFGAVGTFSTMPMPPSFSAGTDKNAATEALRPLITPDAGGKWTLTADGYGIERSFKFTTFNKTWEFMNAVAAEAKKNKHHPEWSNVYNTTFIRWTTHNPKGLAIKDLDMATTCDFLAKHFGEVEADKTSCDLGGLADTAAASAGDCCIPKKK</sequence>
<keyword evidence="4" id="KW-0456">Lyase</keyword>
<evidence type="ECO:0000256" key="1">
    <source>
        <dbReference type="ARBA" id="ARBA00001554"/>
    </source>
</evidence>
<evidence type="ECO:0000256" key="4">
    <source>
        <dbReference type="ARBA" id="ARBA00023239"/>
    </source>
</evidence>
<dbReference type="EC" id="4.2.1.96" evidence="3"/>